<dbReference type="Pfam" id="PF00724">
    <property type="entry name" value="Oxidored_FMN"/>
    <property type="match status" value="1"/>
</dbReference>
<organism evidence="9 10">
    <name type="scientific">Vigna angularis var. angularis</name>
    <dbReference type="NCBI Taxonomy" id="157739"/>
    <lineage>
        <taxon>Eukaryota</taxon>
        <taxon>Viridiplantae</taxon>
        <taxon>Streptophyta</taxon>
        <taxon>Embryophyta</taxon>
        <taxon>Tracheophyta</taxon>
        <taxon>Spermatophyta</taxon>
        <taxon>Magnoliopsida</taxon>
        <taxon>eudicotyledons</taxon>
        <taxon>Gunneridae</taxon>
        <taxon>Pentapetalae</taxon>
        <taxon>rosids</taxon>
        <taxon>fabids</taxon>
        <taxon>Fabales</taxon>
        <taxon>Fabaceae</taxon>
        <taxon>Papilionoideae</taxon>
        <taxon>50 kb inversion clade</taxon>
        <taxon>NPAAA clade</taxon>
        <taxon>indigoferoid/millettioid clade</taxon>
        <taxon>Phaseoleae</taxon>
        <taxon>Vigna</taxon>
    </lineage>
</organism>
<keyword evidence="10" id="KW-1185">Reference proteome</keyword>
<dbReference type="PANTHER" id="PTHR22893">
    <property type="entry name" value="NADH OXIDOREDUCTASE-RELATED"/>
    <property type="match status" value="1"/>
</dbReference>
<evidence type="ECO:0000256" key="3">
    <source>
        <dbReference type="ARBA" id="ARBA00022630"/>
    </source>
</evidence>
<keyword evidence="6" id="KW-0812">Transmembrane</keyword>
<evidence type="ECO:0000313" key="10">
    <source>
        <dbReference type="Proteomes" id="UP000291084"/>
    </source>
</evidence>
<dbReference type="SUPFAM" id="SSF51395">
    <property type="entry name" value="FMN-linked oxidoreductases"/>
    <property type="match status" value="1"/>
</dbReference>
<evidence type="ECO:0000256" key="2">
    <source>
        <dbReference type="ARBA" id="ARBA00005979"/>
    </source>
</evidence>
<name>A0A0S3T683_PHAAN</name>
<evidence type="ECO:0000256" key="7">
    <source>
        <dbReference type="SAM" id="SignalP"/>
    </source>
</evidence>
<keyword evidence="3" id="KW-0285">Flavoprotein</keyword>
<accession>A0A0S3T683</accession>
<comment type="similarity">
    <text evidence="2">Belongs to the NADH:flavin oxidoreductase/NADH oxidase family.</text>
</comment>
<keyword evidence="7" id="KW-0732">Signal</keyword>
<sequence length="515" mass="58449">MNKRKLLLRNCKRHSLLLLLQICLFCYVYNSTSPTPQLPTSNSNSNSIEVQIKSSSTLTADMAAPSPTHQPNPLITPYKMGRFNLSHRYACLFISTLLSLKRQLLSFSSLFQSWLGTTHQREVLQQRSTTPRRPLLFSEILQRRPSHCRSYRSLRHRSRVLSLLRSFFLIFVFVFAFIPICTLTPPFLKVSRHAWHMDEGASGSMETHRRCCSCQRRYLLPSDLARGKGFKHRSFFITFFTVNPHGHKTLISSSKLSGFSTGYQPNGQQPISSTDKAVMSSEYTPPRRLRTDEIPHVVNDFKIAARNAMEAGFDGVEIHGAHGFLLDQFMKDQVNDRTDKYGGSLENRCRFSLEVVEAIVNEIGADRVGIRLSPFIDYFQSGDSNPLQLGLYMANALNRYNLAYLHVVAPRMGSMGGKLESPQGMVSMRKAFNGTFIAVGGYDREEGMKAIAENRADLVAYGRLFLSNPDLPRRFALNAPLNKYDRQTFYKGHPDPLVGYIDYPFLDEEWNGVAS</sequence>
<evidence type="ECO:0000313" key="9">
    <source>
        <dbReference type="EMBL" id="BAU00760.1"/>
    </source>
</evidence>
<dbReference type="PANTHER" id="PTHR22893:SF91">
    <property type="entry name" value="NADPH DEHYDROGENASE 2-RELATED"/>
    <property type="match status" value="1"/>
</dbReference>
<evidence type="ECO:0000256" key="4">
    <source>
        <dbReference type="ARBA" id="ARBA00022643"/>
    </source>
</evidence>
<feature type="signal peptide" evidence="7">
    <location>
        <begin position="1"/>
        <end position="30"/>
    </location>
</feature>
<gene>
    <name evidence="9" type="primary">Vigan.10G238000</name>
    <name evidence="9" type="ORF">VIGAN_10238000</name>
</gene>
<evidence type="ECO:0000256" key="1">
    <source>
        <dbReference type="ARBA" id="ARBA00001917"/>
    </source>
</evidence>
<reference evidence="9 10" key="1">
    <citation type="journal article" date="2015" name="Sci. Rep.">
        <title>The power of single molecule real-time sequencing technology in the de novo assembly of a eukaryotic genome.</title>
        <authorList>
            <person name="Sakai H."/>
            <person name="Naito K."/>
            <person name="Ogiso-Tanaka E."/>
            <person name="Takahashi Y."/>
            <person name="Iseki K."/>
            <person name="Muto C."/>
            <person name="Satou K."/>
            <person name="Teruya K."/>
            <person name="Shiroma A."/>
            <person name="Shimoji M."/>
            <person name="Hirano T."/>
            <person name="Itoh T."/>
            <person name="Kaga A."/>
            <person name="Tomooka N."/>
        </authorList>
    </citation>
    <scope>NUCLEOTIDE SEQUENCE [LARGE SCALE GENOMIC DNA]</scope>
    <source>
        <strain evidence="10">cv. Shumari</strain>
    </source>
</reference>
<keyword evidence="6" id="KW-1133">Transmembrane helix</keyword>
<keyword evidence="4" id="KW-0288">FMN</keyword>
<evidence type="ECO:0000259" key="8">
    <source>
        <dbReference type="Pfam" id="PF00724"/>
    </source>
</evidence>
<feature type="transmembrane region" description="Helical" evidence="6">
    <location>
        <begin position="160"/>
        <end position="180"/>
    </location>
</feature>
<dbReference type="Proteomes" id="UP000291084">
    <property type="component" value="Chromosome 10"/>
</dbReference>
<dbReference type="Gene3D" id="3.20.20.70">
    <property type="entry name" value="Aldolase class I"/>
    <property type="match status" value="1"/>
</dbReference>
<keyword evidence="6" id="KW-0472">Membrane</keyword>
<keyword evidence="5" id="KW-0521">NADP</keyword>
<evidence type="ECO:0000256" key="6">
    <source>
        <dbReference type="SAM" id="Phobius"/>
    </source>
</evidence>
<dbReference type="InterPro" id="IPR013785">
    <property type="entry name" value="Aldolase_TIM"/>
</dbReference>
<dbReference type="InterPro" id="IPR045247">
    <property type="entry name" value="Oye-like"/>
</dbReference>
<comment type="cofactor">
    <cofactor evidence="1">
        <name>FMN</name>
        <dbReference type="ChEBI" id="CHEBI:58210"/>
    </cofactor>
</comment>
<feature type="chain" id="PRO_5006618863" description="NADH:flavin oxidoreductase/NADH oxidase N-terminal domain-containing protein" evidence="7">
    <location>
        <begin position="31"/>
        <end position="515"/>
    </location>
</feature>
<dbReference type="EMBL" id="AP015043">
    <property type="protein sequence ID" value="BAU00760.1"/>
    <property type="molecule type" value="Genomic_DNA"/>
</dbReference>
<proteinExistence type="inferred from homology"/>
<dbReference type="GO" id="GO:0016491">
    <property type="term" value="F:oxidoreductase activity"/>
    <property type="evidence" value="ECO:0007669"/>
    <property type="project" value="InterPro"/>
</dbReference>
<evidence type="ECO:0000256" key="5">
    <source>
        <dbReference type="ARBA" id="ARBA00022857"/>
    </source>
</evidence>
<dbReference type="AlphaFoldDB" id="A0A0S3T683"/>
<dbReference type="GO" id="GO:0010181">
    <property type="term" value="F:FMN binding"/>
    <property type="evidence" value="ECO:0007669"/>
    <property type="project" value="InterPro"/>
</dbReference>
<feature type="domain" description="NADH:flavin oxidoreductase/NADH oxidase N-terminal" evidence="8">
    <location>
        <begin position="275"/>
        <end position="481"/>
    </location>
</feature>
<dbReference type="InterPro" id="IPR001155">
    <property type="entry name" value="OxRdtase_FMN_N"/>
</dbReference>
<protein>
    <recommendedName>
        <fullName evidence="8">NADH:flavin oxidoreductase/NADH oxidase N-terminal domain-containing protein</fullName>
    </recommendedName>
</protein>